<evidence type="ECO:0000256" key="1">
    <source>
        <dbReference type="SAM" id="Phobius"/>
    </source>
</evidence>
<protein>
    <submittedName>
        <fullName evidence="2">Uncharacterized protein</fullName>
    </submittedName>
</protein>
<proteinExistence type="predicted"/>
<name>A0A368R922_SETIT</name>
<evidence type="ECO:0000313" key="2">
    <source>
        <dbReference type="EMBL" id="RCV26706.1"/>
    </source>
</evidence>
<reference evidence="2" key="1">
    <citation type="journal article" date="2012" name="Nat. Biotechnol.">
        <title>Reference genome sequence of the model plant Setaria.</title>
        <authorList>
            <person name="Bennetzen J.L."/>
            <person name="Schmutz J."/>
            <person name="Wang H."/>
            <person name="Percifield R."/>
            <person name="Hawkins J."/>
            <person name="Pontaroli A.C."/>
            <person name="Estep M."/>
            <person name="Feng L."/>
            <person name="Vaughn J.N."/>
            <person name="Grimwood J."/>
            <person name="Jenkins J."/>
            <person name="Barry K."/>
            <person name="Lindquist E."/>
            <person name="Hellsten U."/>
            <person name="Deshpande S."/>
            <person name="Wang X."/>
            <person name="Wu X."/>
            <person name="Mitros T."/>
            <person name="Triplett J."/>
            <person name="Yang X."/>
            <person name="Ye C.Y."/>
            <person name="Mauro-Herrera M."/>
            <person name="Wang L."/>
            <person name="Li P."/>
            <person name="Sharma M."/>
            <person name="Sharma R."/>
            <person name="Ronald P.C."/>
            <person name="Panaud O."/>
            <person name="Kellogg E.A."/>
            <person name="Brutnell T.P."/>
            <person name="Doust A.N."/>
            <person name="Tuskan G.A."/>
            <person name="Rokhsar D."/>
            <person name="Devos K.M."/>
        </authorList>
    </citation>
    <scope>NUCLEOTIDE SEQUENCE [LARGE SCALE GENOMIC DNA]</scope>
    <source>
        <strain evidence="2">Yugu1</strain>
    </source>
</reference>
<gene>
    <name evidence="2" type="ORF">SETIT_5G267800v2</name>
</gene>
<feature type="transmembrane region" description="Helical" evidence="1">
    <location>
        <begin position="6"/>
        <end position="24"/>
    </location>
</feature>
<keyword evidence="1" id="KW-0812">Transmembrane</keyword>
<dbReference type="EMBL" id="CM003532">
    <property type="protein sequence ID" value="RCV26706.1"/>
    <property type="molecule type" value="Genomic_DNA"/>
</dbReference>
<sequence>MVWPPFHFAVAVVSLLSLVMPGGWSMRNSAMYAFSLRRIEAGRRHPLAASPGELKEPVDLDAIRVRFWRCGERYLGFGDLLKEALHGYGVCTSRVLCNLCTFGYLLLEKIDQGTRKGVGYRA</sequence>
<reference evidence="2" key="2">
    <citation type="submission" date="2015-07" db="EMBL/GenBank/DDBJ databases">
        <authorList>
            <person name="Noorani M."/>
        </authorList>
    </citation>
    <scope>NUCLEOTIDE SEQUENCE</scope>
    <source>
        <strain evidence="2">Yugu1</strain>
    </source>
</reference>
<dbReference type="OrthoDB" id="716585at2759"/>
<dbReference type="AlphaFoldDB" id="A0A368R922"/>
<organism evidence="2">
    <name type="scientific">Setaria italica</name>
    <name type="common">Foxtail millet</name>
    <name type="synonym">Panicum italicum</name>
    <dbReference type="NCBI Taxonomy" id="4555"/>
    <lineage>
        <taxon>Eukaryota</taxon>
        <taxon>Viridiplantae</taxon>
        <taxon>Streptophyta</taxon>
        <taxon>Embryophyta</taxon>
        <taxon>Tracheophyta</taxon>
        <taxon>Spermatophyta</taxon>
        <taxon>Magnoliopsida</taxon>
        <taxon>Liliopsida</taxon>
        <taxon>Poales</taxon>
        <taxon>Poaceae</taxon>
        <taxon>PACMAD clade</taxon>
        <taxon>Panicoideae</taxon>
        <taxon>Panicodae</taxon>
        <taxon>Paniceae</taxon>
        <taxon>Cenchrinae</taxon>
        <taxon>Setaria</taxon>
    </lineage>
</organism>
<keyword evidence="1" id="KW-0472">Membrane</keyword>
<keyword evidence="1" id="KW-1133">Transmembrane helix</keyword>
<accession>A0A368R922</accession>